<comment type="similarity">
    <text evidence="3">Belongs to the PI3/PI4-kinase family. Type III PI4K subfamily.</text>
</comment>
<sequence>MSFKSVTFCVSNEVELPLQVKIDSLEGTKPLLTASQKLTEPSLSQRASNVAPNSDMFVSVQVFDKESLRNLTIPVYTPYVPFKNTRKWDLWLTLPITIDQLTSNSILRIILWEFEGDNEVEFFTIETPLYKEDSKTLKRGTESFRFQYDEPNSGTLELDPTKELLNNYRKGEIKSVNWLDELTLQQLGKTNRKKRLPKGTFILNIEYPLYELPVVYSEKVSAKSQKNVPTFHNFELSNDIQISRQEPQAKLSLGGPTQSTLKFYDPDQFNIDPIEEKFRRLERAATNSNFEKELKPDAKKRDILNKIISYPPGNSLTAHEKGLIWKYRYYLMNNKKALTKLLQSASLTEENERKEVLQMVDSWAEIDIEDAIELLGSAYRNLSLRSYAVNRLKKASDNELELYLLQLVQAVCFESCSPLSDKTASEFTIVDVAQSGAAANPLPGFEQINESSSVNSTESISAGHSSVLISPLAEFLIRRAIKNSRLGNFFYWYLRSESEGNSYLVHILESFTSRLPNAKRVKLEHQIKFISMLEKFCQEVKNVRDTTPKKLELLVHLISTKLRPFLRATPVELPLDPDFTLTDVVYEGCKIFKSSLSPIKVVFETKQNTPYSLMFKVGDDLRQDQLVVQIITVMNELLKNENVDLKLMPYKILATGAKEGAIQFIPNDTMANILSKHHGILPYFRAHHPSPTNELGVQEWVMDNFVKSCAGYCVITYILGIGDRHLDNLLITPDGNFFHADFGYILGQDPKPFPPLMKLPPQIIESFGGADSQNYNKFRSYCFVAYSILRRNANLILNLFELMKTSDIPDIKIDPDGAMLKVKEKFCLDMSEEEAIIHFQNLINASVNALLPLVIDRLHNLAQYWRT</sequence>
<evidence type="ECO:0000256" key="15">
    <source>
        <dbReference type="PIRNR" id="PIRNR000587"/>
    </source>
</evidence>
<evidence type="ECO:0000256" key="14">
    <source>
        <dbReference type="ARBA" id="ARBA00041128"/>
    </source>
</evidence>
<dbReference type="FunFam" id="3.30.1010.10:FF:000016">
    <property type="entry name" value="Phosphatidylinositol 3-kinase catalytic subunit type 3"/>
    <property type="match status" value="1"/>
</dbReference>
<reference evidence="20" key="1">
    <citation type="submission" date="2015-10" db="EMBL/GenBank/DDBJ databases">
        <authorList>
            <person name="Devillers H."/>
        </authorList>
    </citation>
    <scope>NUCLEOTIDE SEQUENCE [LARGE SCALE GENOMIC DNA]</scope>
</reference>
<evidence type="ECO:0000256" key="5">
    <source>
        <dbReference type="ARBA" id="ARBA00022679"/>
    </source>
</evidence>
<feature type="domain" description="C2 PI3K-type" evidence="18">
    <location>
        <begin position="34"/>
        <end position="185"/>
    </location>
</feature>
<dbReference type="InterPro" id="IPR042236">
    <property type="entry name" value="PI3K_accessory_sf"/>
</dbReference>
<dbReference type="GO" id="GO:0016303">
    <property type="term" value="F:1-phosphatidylinositol-3-kinase activity"/>
    <property type="evidence" value="ECO:0007669"/>
    <property type="project" value="UniProtKB-UniRule"/>
</dbReference>
<dbReference type="SMART" id="SM00142">
    <property type="entry name" value="PI3K_C2"/>
    <property type="match status" value="1"/>
</dbReference>
<name>A0A0P1KR69_9SACH</name>
<dbReference type="PIRSF" id="PIRSF000587">
    <property type="entry name" value="PI3K_Vps34"/>
    <property type="match status" value="1"/>
</dbReference>
<dbReference type="PROSITE" id="PS51545">
    <property type="entry name" value="PIK_HELICAL"/>
    <property type="match status" value="1"/>
</dbReference>
<dbReference type="Gene3D" id="1.25.40.70">
    <property type="entry name" value="Phosphatidylinositol 3-kinase, accessory domain (PIK)"/>
    <property type="match status" value="1"/>
</dbReference>
<dbReference type="InterPro" id="IPR015433">
    <property type="entry name" value="PI3/4_kinase"/>
</dbReference>
<dbReference type="PROSITE" id="PS00915">
    <property type="entry name" value="PI3_4_KINASE_1"/>
    <property type="match status" value="1"/>
</dbReference>
<keyword evidence="9 15" id="KW-0067">ATP-binding</keyword>
<feature type="domain" description="PIK helical" evidence="17">
    <location>
        <begin position="290"/>
        <end position="518"/>
    </location>
</feature>
<dbReference type="GO" id="GO:0034271">
    <property type="term" value="C:phosphatidylinositol 3-kinase complex, class III, type I"/>
    <property type="evidence" value="ECO:0007669"/>
    <property type="project" value="TreeGrafter"/>
</dbReference>
<evidence type="ECO:0000313" key="20">
    <source>
        <dbReference type="Proteomes" id="UP000236544"/>
    </source>
</evidence>
<dbReference type="CDD" id="cd00896">
    <property type="entry name" value="PI3Kc_III"/>
    <property type="match status" value="1"/>
</dbReference>
<dbReference type="GO" id="GO:0006897">
    <property type="term" value="P:endocytosis"/>
    <property type="evidence" value="ECO:0007669"/>
    <property type="project" value="TreeGrafter"/>
</dbReference>
<evidence type="ECO:0000256" key="7">
    <source>
        <dbReference type="ARBA" id="ARBA00022753"/>
    </source>
</evidence>
<dbReference type="GO" id="GO:0005794">
    <property type="term" value="C:Golgi apparatus"/>
    <property type="evidence" value="ECO:0007669"/>
    <property type="project" value="UniProtKB-SubCell"/>
</dbReference>
<dbReference type="PROSITE" id="PS51547">
    <property type="entry name" value="C2_PI3K"/>
    <property type="match status" value="1"/>
</dbReference>
<keyword evidence="12" id="KW-0472">Membrane</keyword>
<keyword evidence="20" id="KW-1185">Reference proteome</keyword>
<dbReference type="Proteomes" id="UP000236544">
    <property type="component" value="Unassembled WGS sequence"/>
</dbReference>
<evidence type="ECO:0000259" key="16">
    <source>
        <dbReference type="PROSITE" id="PS50290"/>
    </source>
</evidence>
<dbReference type="AlphaFoldDB" id="A0A0P1KR69"/>
<dbReference type="PROSITE" id="PS00916">
    <property type="entry name" value="PI3_4_KINASE_2"/>
    <property type="match status" value="1"/>
</dbReference>
<evidence type="ECO:0000256" key="11">
    <source>
        <dbReference type="ARBA" id="ARBA00023034"/>
    </source>
</evidence>
<evidence type="ECO:0000256" key="3">
    <source>
        <dbReference type="ARBA" id="ARBA00006209"/>
    </source>
</evidence>
<keyword evidence="6 15" id="KW-0547">Nucleotide-binding</keyword>
<dbReference type="SUPFAM" id="SSF49562">
    <property type="entry name" value="C2 domain (Calcium/lipid-binding domain, CaLB)"/>
    <property type="match status" value="1"/>
</dbReference>
<dbReference type="GO" id="GO:0034272">
    <property type="term" value="C:phosphatidylinositol 3-kinase complex, class III, type II"/>
    <property type="evidence" value="ECO:0007669"/>
    <property type="project" value="TreeGrafter"/>
</dbReference>
<comment type="subcellular location">
    <subcellularLocation>
        <location evidence="2">Endosome membrane</location>
        <topology evidence="2">Peripheral membrane protein</topology>
    </subcellularLocation>
    <subcellularLocation>
        <location evidence="1">Golgi apparatus</location>
        <location evidence="1">trans-Golgi network membrane</location>
        <topology evidence="1">Peripheral membrane protein</topology>
    </subcellularLocation>
</comment>
<dbReference type="PROSITE" id="PS50290">
    <property type="entry name" value="PI3_4_KINASE_3"/>
    <property type="match status" value="1"/>
</dbReference>
<dbReference type="SMART" id="SM00145">
    <property type="entry name" value="PI3Ka"/>
    <property type="match status" value="1"/>
</dbReference>
<keyword evidence="10" id="KW-0072">Autophagy</keyword>
<evidence type="ECO:0000256" key="6">
    <source>
        <dbReference type="ARBA" id="ARBA00022741"/>
    </source>
</evidence>
<dbReference type="Pfam" id="PF00454">
    <property type="entry name" value="PI3_PI4_kinase"/>
    <property type="match status" value="1"/>
</dbReference>
<dbReference type="EMBL" id="LN890563">
    <property type="protein sequence ID" value="CUS22131.1"/>
    <property type="molecule type" value="Genomic_DNA"/>
</dbReference>
<dbReference type="GO" id="GO:0005524">
    <property type="term" value="F:ATP binding"/>
    <property type="evidence" value="ECO:0007669"/>
    <property type="project" value="UniProtKB-UniRule"/>
</dbReference>
<protein>
    <recommendedName>
        <fullName evidence="14 15">Phosphatidylinositol 3-kinase VPS34</fullName>
        <ecNumber evidence="4 15">2.7.1.137</ecNumber>
    </recommendedName>
</protein>
<keyword evidence="8 15" id="KW-0418">Kinase</keyword>
<dbReference type="CDD" id="cd00870">
    <property type="entry name" value="PI3Ka_III"/>
    <property type="match status" value="1"/>
</dbReference>
<dbReference type="Gene3D" id="1.10.1070.11">
    <property type="entry name" value="Phosphatidylinositol 3-/4-kinase, catalytic domain"/>
    <property type="match status" value="1"/>
</dbReference>
<evidence type="ECO:0000256" key="13">
    <source>
        <dbReference type="ARBA" id="ARBA00023985"/>
    </source>
</evidence>
<dbReference type="InterPro" id="IPR057756">
    <property type="entry name" value="PI3-kinase_type3/VPS34_cat"/>
</dbReference>
<dbReference type="Gene3D" id="2.60.40.150">
    <property type="entry name" value="C2 domain"/>
    <property type="match status" value="1"/>
</dbReference>
<dbReference type="OrthoDB" id="67688at2759"/>
<dbReference type="InterPro" id="IPR016024">
    <property type="entry name" value="ARM-type_fold"/>
</dbReference>
<dbReference type="SUPFAM" id="SSF56112">
    <property type="entry name" value="Protein kinase-like (PK-like)"/>
    <property type="match status" value="1"/>
</dbReference>
<dbReference type="CDD" id="cd08397">
    <property type="entry name" value="C2_PI3K_class_III"/>
    <property type="match status" value="1"/>
</dbReference>
<evidence type="ECO:0000256" key="1">
    <source>
        <dbReference type="ARBA" id="ARBA00004150"/>
    </source>
</evidence>
<dbReference type="InterPro" id="IPR000403">
    <property type="entry name" value="PI3/4_kinase_cat_dom"/>
</dbReference>
<organism evidence="19 20">
    <name type="scientific">Lachancea quebecensis</name>
    <dbReference type="NCBI Taxonomy" id="1654605"/>
    <lineage>
        <taxon>Eukaryota</taxon>
        <taxon>Fungi</taxon>
        <taxon>Dikarya</taxon>
        <taxon>Ascomycota</taxon>
        <taxon>Saccharomycotina</taxon>
        <taxon>Saccharomycetes</taxon>
        <taxon>Saccharomycetales</taxon>
        <taxon>Saccharomycetaceae</taxon>
        <taxon>Lachancea</taxon>
    </lineage>
</organism>
<gene>
    <name evidence="19" type="ORF">LAQU0_S04e08900g</name>
</gene>
<dbReference type="FunFam" id="1.25.40.70:FF:000019">
    <property type="entry name" value="Phosphatidylinositol 3-kinase VPS34"/>
    <property type="match status" value="1"/>
</dbReference>
<evidence type="ECO:0000256" key="2">
    <source>
        <dbReference type="ARBA" id="ARBA00004481"/>
    </source>
</evidence>
<dbReference type="GO" id="GO:0048015">
    <property type="term" value="P:phosphatidylinositol-mediated signaling"/>
    <property type="evidence" value="ECO:0007669"/>
    <property type="project" value="TreeGrafter"/>
</dbReference>
<dbReference type="GO" id="GO:0000407">
    <property type="term" value="C:phagophore assembly site"/>
    <property type="evidence" value="ECO:0007669"/>
    <property type="project" value="TreeGrafter"/>
</dbReference>
<evidence type="ECO:0000256" key="12">
    <source>
        <dbReference type="ARBA" id="ARBA00023136"/>
    </source>
</evidence>
<dbReference type="InterPro" id="IPR001263">
    <property type="entry name" value="PI3K_accessory_dom"/>
</dbReference>
<evidence type="ECO:0000256" key="8">
    <source>
        <dbReference type="ARBA" id="ARBA00022777"/>
    </source>
</evidence>
<dbReference type="GO" id="GO:0000045">
    <property type="term" value="P:autophagosome assembly"/>
    <property type="evidence" value="ECO:0007669"/>
    <property type="project" value="TreeGrafter"/>
</dbReference>
<dbReference type="FunFam" id="1.10.1070.11:FF:000002">
    <property type="entry name" value="Phosphatidylinositol 3-kinase catalytic subunit type 3"/>
    <property type="match status" value="1"/>
</dbReference>
<dbReference type="EC" id="2.7.1.137" evidence="4 15"/>
<evidence type="ECO:0000259" key="18">
    <source>
        <dbReference type="PROSITE" id="PS51547"/>
    </source>
</evidence>
<dbReference type="InterPro" id="IPR018936">
    <property type="entry name" value="PI3/4_kinase_CS"/>
</dbReference>
<dbReference type="PANTHER" id="PTHR10048:SF7">
    <property type="entry name" value="PHOSPHATIDYLINOSITOL 3-KINASE CATALYTIC SUBUNIT TYPE 3"/>
    <property type="match status" value="1"/>
</dbReference>
<keyword evidence="7" id="KW-0967">Endosome</keyword>
<comment type="catalytic activity">
    <reaction evidence="13">
        <text>a 1,2-diacyl-sn-glycero-3-phospho-(1D-myo-inositol) + ATP = a 1,2-diacyl-sn-glycero-3-phospho-(1D-myo-inositol-3-phosphate) + ADP + H(+)</text>
        <dbReference type="Rhea" id="RHEA:12709"/>
        <dbReference type="ChEBI" id="CHEBI:15378"/>
        <dbReference type="ChEBI" id="CHEBI:30616"/>
        <dbReference type="ChEBI" id="CHEBI:57880"/>
        <dbReference type="ChEBI" id="CHEBI:58088"/>
        <dbReference type="ChEBI" id="CHEBI:456216"/>
        <dbReference type="EC" id="2.7.1.137"/>
    </reaction>
    <physiologicalReaction direction="left-to-right" evidence="13">
        <dbReference type="Rhea" id="RHEA:12710"/>
    </physiologicalReaction>
</comment>
<evidence type="ECO:0000256" key="9">
    <source>
        <dbReference type="ARBA" id="ARBA00022840"/>
    </source>
</evidence>
<dbReference type="SMART" id="SM00146">
    <property type="entry name" value="PI3Kc"/>
    <property type="match status" value="1"/>
</dbReference>
<dbReference type="PANTHER" id="PTHR10048">
    <property type="entry name" value="PHOSPHATIDYLINOSITOL KINASE"/>
    <property type="match status" value="1"/>
</dbReference>
<dbReference type="InterPro" id="IPR002420">
    <property type="entry name" value="PI3K-type_C2_dom"/>
</dbReference>
<dbReference type="InterPro" id="IPR008290">
    <property type="entry name" value="PI3K_Vps34"/>
</dbReference>
<dbReference type="GO" id="GO:0005777">
    <property type="term" value="C:peroxisome"/>
    <property type="evidence" value="ECO:0007669"/>
    <property type="project" value="TreeGrafter"/>
</dbReference>
<dbReference type="Pfam" id="PF00613">
    <property type="entry name" value="PI3Ka"/>
    <property type="match status" value="1"/>
</dbReference>
<accession>A0A0P1KR69</accession>
<dbReference type="GO" id="GO:0010008">
    <property type="term" value="C:endosome membrane"/>
    <property type="evidence" value="ECO:0007669"/>
    <property type="project" value="UniProtKB-SubCell"/>
</dbReference>
<dbReference type="Pfam" id="PF00792">
    <property type="entry name" value="PI3K_C2"/>
    <property type="match status" value="1"/>
</dbReference>
<dbReference type="InterPro" id="IPR035892">
    <property type="entry name" value="C2_domain_sf"/>
</dbReference>
<dbReference type="Gene3D" id="3.30.1010.10">
    <property type="entry name" value="Phosphatidylinositol 3-kinase Catalytic Subunit, Chain A, domain 4"/>
    <property type="match status" value="1"/>
</dbReference>
<keyword evidence="11" id="KW-0333">Golgi apparatus</keyword>
<evidence type="ECO:0000256" key="10">
    <source>
        <dbReference type="ARBA" id="ARBA00023006"/>
    </source>
</evidence>
<keyword evidence="5 15" id="KW-0808">Transferase</keyword>
<dbReference type="SUPFAM" id="SSF48371">
    <property type="entry name" value="ARM repeat"/>
    <property type="match status" value="1"/>
</dbReference>
<dbReference type="InterPro" id="IPR036940">
    <property type="entry name" value="PI3/4_kinase_cat_sf"/>
</dbReference>
<evidence type="ECO:0000256" key="4">
    <source>
        <dbReference type="ARBA" id="ARBA00012073"/>
    </source>
</evidence>
<feature type="domain" description="PI3K/PI4K catalytic" evidence="16">
    <location>
        <begin position="585"/>
        <end position="851"/>
    </location>
</feature>
<proteinExistence type="inferred from homology"/>
<evidence type="ECO:0000259" key="17">
    <source>
        <dbReference type="PROSITE" id="PS51545"/>
    </source>
</evidence>
<evidence type="ECO:0000313" key="19">
    <source>
        <dbReference type="EMBL" id="CUS22131.1"/>
    </source>
</evidence>
<dbReference type="InterPro" id="IPR011009">
    <property type="entry name" value="Kinase-like_dom_sf"/>
</dbReference>